<dbReference type="SMART" id="SM00642">
    <property type="entry name" value="Aamy"/>
    <property type="match status" value="1"/>
</dbReference>
<evidence type="ECO:0000256" key="14">
    <source>
        <dbReference type="SAM" id="SignalP"/>
    </source>
</evidence>
<evidence type="ECO:0000256" key="6">
    <source>
        <dbReference type="ARBA" id="ARBA00022729"/>
    </source>
</evidence>
<dbReference type="SMART" id="SM01065">
    <property type="entry name" value="CBM_2"/>
    <property type="match status" value="1"/>
</dbReference>
<feature type="chain" id="PRO_5003289203" description="alpha-amylase" evidence="14">
    <location>
        <begin position="20"/>
        <end position="634"/>
    </location>
</feature>
<dbReference type="Pfam" id="PF09260">
    <property type="entry name" value="A_amylase_dom_C"/>
    <property type="match status" value="1"/>
</dbReference>
<dbReference type="GO" id="GO:0005509">
    <property type="term" value="F:calcium ion binding"/>
    <property type="evidence" value="ECO:0007669"/>
    <property type="project" value="InterPro"/>
</dbReference>
<comment type="catalytic activity">
    <reaction evidence="1">
        <text>Endohydrolysis of (1-&gt;4)-alpha-D-glucosidic linkages in polysaccharides containing three or more (1-&gt;4)-alpha-linked D-glucose units.</text>
        <dbReference type="EC" id="3.2.1.1"/>
    </reaction>
</comment>
<dbReference type="InterPro" id="IPR017853">
    <property type="entry name" value="GH"/>
</dbReference>
<dbReference type="InterPro" id="IPR015340">
    <property type="entry name" value="A_amylase_C_dom"/>
</dbReference>
<proteinExistence type="inferred from homology"/>
<dbReference type="SUPFAM" id="SSF49452">
    <property type="entry name" value="Starch-binding domain-like"/>
    <property type="match status" value="1"/>
</dbReference>
<accession>F2VRZ3</accession>
<evidence type="ECO:0000256" key="9">
    <source>
        <dbReference type="ARBA" id="ARBA00023157"/>
    </source>
</evidence>
<dbReference type="PROSITE" id="PS51166">
    <property type="entry name" value="CBM20"/>
    <property type="match status" value="1"/>
</dbReference>
<evidence type="ECO:0000256" key="1">
    <source>
        <dbReference type="ARBA" id="ARBA00000548"/>
    </source>
</evidence>
<dbReference type="Gene3D" id="2.60.40.1180">
    <property type="entry name" value="Golgi alpha-mannosidase II"/>
    <property type="match status" value="1"/>
</dbReference>
<keyword evidence="10" id="KW-0325">Glycoprotein</keyword>
<dbReference type="Pfam" id="PF00686">
    <property type="entry name" value="CBM_20"/>
    <property type="match status" value="1"/>
</dbReference>
<evidence type="ECO:0000256" key="4">
    <source>
        <dbReference type="ARBA" id="ARBA00012595"/>
    </source>
</evidence>
<organism evidence="16">
    <name type="scientific">Bispora sp. MEY-1</name>
    <dbReference type="NCBI Taxonomy" id="554688"/>
    <lineage>
        <taxon>Eukaryota</taxon>
        <taxon>Fungi</taxon>
        <taxon>Dikarya</taxon>
        <taxon>Ascomycota</taxon>
        <taxon>Pezizomycotina</taxon>
        <taxon>Leotiomycetes</taxon>
        <taxon>Helotiales</taxon>
        <taxon>Helotiaceae</taxon>
        <taxon>Bispora</taxon>
    </lineage>
</organism>
<keyword evidence="13" id="KW-0624">Polysaccharide degradation</keyword>
<evidence type="ECO:0000256" key="12">
    <source>
        <dbReference type="ARBA" id="ARBA00023295"/>
    </source>
</evidence>
<name>F2VRZ3_9HELO</name>
<keyword evidence="11" id="KW-0119">Carbohydrate metabolism</keyword>
<keyword evidence="12" id="KW-0326">Glycosidase</keyword>
<dbReference type="InterPro" id="IPR013780">
    <property type="entry name" value="Glyco_hydro_b"/>
</dbReference>
<keyword evidence="5" id="KW-0479">Metal-binding</keyword>
<dbReference type="AlphaFoldDB" id="F2VRZ3"/>
<evidence type="ECO:0000256" key="10">
    <source>
        <dbReference type="ARBA" id="ARBA00023180"/>
    </source>
</evidence>
<dbReference type="FunFam" id="3.20.20.80:FF:000120">
    <property type="entry name" value="Alpha-amylase A"/>
    <property type="match status" value="1"/>
</dbReference>
<dbReference type="EMBL" id="HM003043">
    <property type="protein sequence ID" value="ADZ99364.1"/>
    <property type="molecule type" value="Genomic_DNA"/>
</dbReference>
<evidence type="ECO:0000313" key="16">
    <source>
        <dbReference type="EMBL" id="ADZ99364.1"/>
    </source>
</evidence>
<keyword evidence="9" id="KW-1015">Disulfide bond</keyword>
<dbReference type="InterPro" id="IPR006047">
    <property type="entry name" value="GH13_cat_dom"/>
</dbReference>
<dbReference type="CDD" id="cd11319">
    <property type="entry name" value="AmyAc_euk_AmyA"/>
    <property type="match status" value="1"/>
</dbReference>
<evidence type="ECO:0000256" key="2">
    <source>
        <dbReference type="ARBA" id="ARBA00001913"/>
    </source>
</evidence>
<dbReference type="SUPFAM" id="SSF51445">
    <property type="entry name" value="(Trans)glycosidases"/>
    <property type="match status" value="1"/>
</dbReference>
<dbReference type="Gene3D" id="2.60.40.10">
    <property type="entry name" value="Immunoglobulins"/>
    <property type="match status" value="1"/>
</dbReference>
<dbReference type="InterPro" id="IPR013784">
    <property type="entry name" value="Carb-bd-like_fold"/>
</dbReference>
<dbReference type="EC" id="3.2.1.1" evidence="4"/>
<evidence type="ECO:0000256" key="8">
    <source>
        <dbReference type="ARBA" id="ARBA00022837"/>
    </source>
</evidence>
<dbReference type="GO" id="GO:2001070">
    <property type="term" value="F:starch binding"/>
    <property type="evidence" value="ECO:0007669"/>
    <property type="project" value="InterPro"/>
</dbReference>
<sequence>MRVATFLGTLLASQVTVSALSPAGWREQSIYQVVTDRFALTSGGSSPSCTSDFQLSIFCNGTFRGIIDKLDYIQGMGFTAMWISPIVENIKGGTPDGYTEDGSAYHGYWAQDIYAINPHFGTPEDLVALAEALHNRGMYLMVDIVVNHMGYYCGKAEDGHCGPQGTIDYSIYNPFNSEKYFHPFCEINYNNATSILVCWEGDEIVPLPDLRTENTTVQSMFDTWITELVKNYTIDGLRIDSLQQSGSFFFPSFYKAAGELYMVGEVFQEYPAKVCPYQQDGMPGVLNYPMFYYITDAFQDSTGSMSGLAEGISYMQGNCSDTTLLGSFLENQDNPRFPSYTEDITRAKNAIAFTMLQDGIPIIYYGQEQHLNGSGVPQNREALWSSGGYNTASMLYNMIKEVNAIRTQAIHVSQSFVTEKITTPYYDNHTIVTRKGETGSQIIGVYSNLGENGAYYNLSLKSAVTGFGNEEKIMEILTCTLLTTSSDGEIIVPMGEGQPKILFPFARLSGSSICKSYKTISPVGIDCEPATITFDILVNTTYGESVVVAGDIPELGDWNVPDGLYLNASKYTTENPLWTGTATGIDPQEVFQWKPVVILTNGSYVYAPGDNIETVAPGPGCNPTATIEYVFSGQ</sequence>
<comment type="cofactor">
    <cofactor evidence="2">
        <name>Ca(2+)</name>
        <dbReference type="ChEBI" id="CHEBI:29108"/>
    </cofactor>
</comment>
<dbReference type="Pfam" id="PF00128">
    <property type="entry name" value="Alpha-amylase"/>
    <property type="match status" value="2"/>
</dbReference>
<evidence type="ECO:0000256" key="13">
    <source>
        <dbReference type="ARBA" id="ARBA00023326"/>
    </source>
</evidence>
<gene>
    <name evidence="16" type="primary">amyA</name>
</gene>
<dbReference type="InterPro" id="IPR013783">
    <property type="entry name" value="Ig-like_fold"/>
</dbReference>
<dbReference type="GO" id="GO:0000272">
    <property type="term" value="P:polysaccharide catabolic process"/>
    <property type="evidence" value="ECO:0007669"/>
    <property type="project" value="UniProtKB-KW"/>
</dbReference>
<evidence type="ECO:0000256" key="5">
    <source>
        <dbReference type="ARBA" id="ARBA00022723"/>
    </source>
</evidence>
<protein>
    <recommendedName>
        <fullName evidence="4">alpha-amylase</fullName>
        <ecNumber evidence="4">3.2.1.1</ecNumber>
    </recommendedName>
</protein>
<dbReference type="SMR" id="F2VRZ3"/>
<dbReference type="GO" id="GO:0004556">
    <property type="term" value="F:alpha-amylase activity"/>
    <property type="evidence" value="ECO:0007669"/>
    <property type="project" value="UniProtKB-EC"/>
</dbReference>
<comment type="similarity">
    <text evidence="3">Belongs to the glycosyl hydrolase 13 family.</text>
</comment>
<evidence type="ECO:0000256" key="7">
    <source>
        <dbReference type="ARBA" id="ARBA00022801"/>
    </source>
</evidence>
<feature type="domain" description="CBM20" evidence="15">
    <location>
        <begin position="524"/>
        <end position="633"/>
    </location>
</feature>
<dbReference type="PANTHER" id="PTHR10357:SF215">
    <property type="entry name" value="ALPHA-AMYLASE 1"/>
    <property type="match status" value="1"/>
</dbReference>
<keyword evidence="8" id="KW-0106">Calcium</keyword>
<evidence type="ECO:0000256" key="3">
    <source>
        <dbReference type="ARBA" id="ARBA00008061"/>
    </source>
</evidence>
<evidence type="ECO:0000259" key="15">
    <source>
        <dbReference type="PROSITE" id="PS51166"/>
    </source>
</evidence>
<feature type="signal peptide" evidence="14">
    <location>
        <begin position="1"/>
        <end position="19"/>
    </location>
</feature>
<dbReference type="PANTHER" id="PTHR10357">
    <property type="entry name" value="ALPHA-AMYLASE FAMILY MEMBER"/>
    <property type="match status" value="1"/>
</dbReference>
<keyword evidence="7" id="KW-0378">Hydrolase</keyword>
<evidence type="ECO:0000256" key="11">
    <source>
        <dbReference type="ARBA" id="ARBA00023277"/>
    </source>
</evidence>
<dbReference type="InterPro" id="IPR002044">
    <property type="entry name" value="CBM20"/>
</dbReference>
<keyword evidence="6 14" id="KW-0732">Signal</keyword>
<dbReference type="Gene3D" id="3.20.20.80">
    <property type="entry name" value="Glycosidases"/>
    <property type="match status" value="1"/>
</dbReference>
<reference evidence="16" key="1">
    <citation type="submission" date="2010-03" db="EMBL/GenBank/DDBJ databases">
        <title>Molecular cloning and characterization of the novel acidic alpha-amylase AmyA from Bispora sp. MEY-1.</title>
        <authorList>
            <person name="Luo H."/>
            <person name="Yao B."/>
        </authorList>
    </citation>
    <scope>NUCLEOTIDE SEQUENCE</scope>
    <source>
        <strain evidence="16">MEY-1</strain>
    </source>
</reference>
<dbReference type="SUPFAM" id="SSF51011">
    <property type="entry name" value="Glycosyl hydrolase domain"/>
    <property type="match status" value="1"/>
</dbReference>